<feature type="compositionally biased region" description="Polar residues" evidence="3">
    <location>
        <begin position="103"/>
        <end position="115"/>
    </location>
</feature>
<evidence type="ECO:0000256" key="1">
    <source>
        <dbReference type="ARBA" id="ARBA00022723"/>
    </source>
</evidence>
<dbReference type="CDD" id="cd00029">
    <property type="entry name" value="C1"/>
    <property type="match status" value="1"/>
</dbReference>
<proteinExistence type="predicted"/>
<keyword evidence="1" id="KW-0479">Metal-binding</keyword>
<dbReference type="Pfam" id="PF00130">
    <property type="entry name" value="C1_1"/>
    <property type="match status" value="1"/>
</dbReference>
<gene>
    <name evidence="5" type="ORF">EDB92DRAFT_2050849</name>
</gene>
<feature type="region of interest" description="Disordered" evidence="3">
    <location>
        <begin position="86"/>
        <end position="124"/>
    </location>
</feature>
<dbReference type="EMBL" id="JAKELL010000001">
    <property type="protein sequence ID" value="KAH9001155.1"/>
    <property type="molecule type" value="Genomic_DNA"/>
</dbReference>
<feature type="domain" description="Phorbol-ester/DAG-type" evidence="4">
    <location>
        <begin position="565"/>
        <end position="619"/>
    </location>
</feature>
<dbReference type="Gene3D" id="3.30.60.20">
    <property type="match status" value="1"/>
</dbReference>
<evidence type="ECO:0000259" key="4">
    <source>
        <dbReference type="PROSITE" id="PS50081"/>
    </source>
</evidence>
<protein>
    <recommendedName>
        <fullName evidence="4">Phorbol-ester/DAG-type domain-containing protein</fullName>
    </recommendedName>
</protein>
<dbReference type="Proteomes" id="UP001201163">
    <property type="component" value="Unassembled WGS sequence"/>
</dbReference>
<evidence type="ECO:0000256" key="3">
    <source>
        <dbReference type="SAM" id="MobiDB-lite"/>
    </source>
</evidence>
<accession>A0AAD4LSQ0</accession>
<comment type="caution">
    <text evidence="5">The sequence shown here is derived from an EMBL/GenBank/DDBJ whole genome shotgun (WGS) entry which is preliminary data.</text>
</comment>
<keyword evidence="2" id="KW-0862">Zinc</keyword>
<dbReference type="GO" id="GO:0046872">
    <property type="term" value="F:metal ion binding"/>
    <property type="evidence" value="ECO:0007669"/>
    <property type="project" value="UniProtKB-KW"/>
</dbReference>
<keyword evidence="6" id="KW-1185">Reference proteome</keyword>
<evidence type="ECO:0000313" key="6">
    <source>
        <dbReference type="Proteomes" id="UP001201163"/>
    </source>
</evidence>
<feature type="region of interest" description="Disordered" evidence="3">
    <location>
        <begin position="20"/>
        <end position="70"/>
    </location>
</feature>
<sequence length="2245" mass="251071">MSSQREKLSVPVLRLQISEALDIQSSISPSDGLSESPSFREKDRASLRPPQGTVGSGPSPHLSPASTARDESQKLLAHVLEQLRHRPKPLSPHSLPSQAIPVANTSRTNSVNQQPDLDGEDDSERAFSPDLAFDLMNRLRDVLMISLSHRWQLFNDNTPATVFGGGDDSAIPASPFRRRRRSASIDARHLSYSRIESTELLSQCIFVLQSIVSEDCRYSLSPPRPSRPPNSLQALSLDIALLLVHMHAKSDTVISQVGFALLPAFTTFKAEMYPRLILFFEGILRDMLHEEMHLRSLVTGSAEISSDQGYSSELQADGDPQAIVSIQVESYEETHPSSQEGTQSPAPRSLYANLCVPSQGTPGQSLTSYRLLSLLSPLLAAISDAVDFSKVSSFTVHRLRRLFDTIVDLRLDTPLNVLEVVAYHTHRARPTALGLLQSYWPRALGHCLVSKPFETLIDAGAAPSYRPYAHQFVLWRFEEHSGPTLFDGNIWRECRSCLKQIVGLGLLCPFCVCAVHFDCYDYPDGNLLTQYPMKLDPGTQRVAVHRFCHIQPPRSDRKFVLHTLDHIFRVVNTFTLALCFICNLPLWGFHSQGLKCDSCNHFAHARCIIAPTEVEVPLCLTVPLTSAHMTISPRNLRNSFRSHFESLLELDPDSLRHREEIMICSDVLWSQLQILRNGLALGSVVIEGGDKASESFNLELSSLLDRFRAISLSQTSILSDLLSDYFQESRSPSRTTLLFDWSTLVFFVSSTKLVDETPDTFARDTRDSHLHSYDVVPLGILRDRLATHFQIRLDVAVEMLLGQLHHVGLFELPQIRSIEPGEWLRYQESLCLFSLPLSLDLSVNVETLVTAIEACLSDIDLSVNEAGFLFLIRRAWPTGMSTNYALRRLMKSVFCWILTEDEKLATILRDYIPFGRELPGVRTSGTHQPWPSPEKKPSFAASSINGGDYRSRHKSLLRSYAAPWLLAVHDQDTVFYGKTCFELVVEIAEDTPGTEVGEEMVNLSLRHITRLCQAFVVFTTFDDLFLLWLESTSNRPLNKPIVTLQRLLNRESNMNHRSNSAVDFTASLADASNITAINPWGVVLNLASTDKEGLGRCLQWLSVFALSAVDIPEAVFQRFKTLTDRFEFSVAEMYPLVHAAFLCVWMKSLGRQELYSTISSVHLRLSSDVSRSLGERTVSRTTSDFIRLSLAACLLLAGCARGVLVSNDLVMESEVHTLPSRRTVNTRASMVADPIHVNTSFVRALGDYVNVGFGEINVVIAKFFYLFVNECSLMEAYEVDNFILRNAGVLTSCIWSFYEMQSSHLFSICPNILMRILVVDSQPLDSLLQTSLSSATHWETRLRTLKQLFRMILDVTNPSFVIGDRQWQSSATIIFHSYFTALWQDPQEEVKVAVDTWSRTLLPAHFEAITNCWNEALVKAPASERLGLINFLIKLQSLFSSWRVLSWEVIIGVLSEDEDMPSGEGHKNRLMSVRASEMDRSSAAVDPDVASFHISILLLSLKMIGSGISIDLPALLKLKKHLVRILGFSNISTVRAPGSHLFYVAFDHARTTAYDVSPCMDELLTVLDASHPFPLVASAMTESLPPNDAPASLLVGSIFVDIPVALITGSEDLLDLPTLTTKRLIECLLLVMYKHDMESLPLRHLQGNLRRAVRRVLNLVPTEFSYELRQLALTVAQTYVKLWPNTAGSFVLECIEACSEVIVDVKSSKEDPISSQATAFIETALLMFAENGIMIALFKRTRTENFFKVLRTCTENKTRSSPESQGLRDILLRDTASRIVENDPESFKLVMHNLSLFIEKVHTGAYDPGLVRHIGLCLTGVVRRTADWSAESFDPSPLLLITSILIENNPTQTRDFLVYADTILRAVLIRFIINQPSLVRILEVAKHLHVRIRKQTAPTDFRLEHNRIMSTILESYGEGLRRKSRISPSTLAAMAEAIAQTSINTIEYDKDLEGSIAKLGADGIAYLQTRALQGGNAEAEVNVSLSIAKLVLHGLEIDGEPIHQLFLEQPPEKSARLLSIHVWNVLLLTALSHKFTRSGVLLMGHFPTFVIAYREALTVSSSAIQGLVSAAANINHCYASVKLWLLLDGMLSQDPGSPDGRAAVPKAGPFVIWNELWPPFSDLISAHEADVPRGQNMPLWSATSSVIADLFHFLREIHSILTLETAVHEAILTRLRVPGQPEGSNTKLARTLRIIREPTPRTPWITLLDQVKRDIITAEKLDMLESRDLNRVANLEKYRRDSRAV</sequence>
<name>A0AAD4LSQ0_9AGAM</name>
<feature type="compositionally biased region" description="Polar residues" evidence="3">
    <location>
        <begin position="23"/>
        <end position="37"/>
    </location>
</feature>
<evidence type="ECO:0000256" key="2">
    <source>
        <dbReference type="ARBA" id="ARBA00022833"/>
    </source>
</evidence>
<dbReference type="PROSITE" id="PS50081">
    <property type="entry name" value="ZF_DAG_PE_2"/>
    <property type="match status" value="1"/>
</dbReference>
<dbReference type="SUPFAM" id="SSF57889">
    <property type="entry name" value="Cysteine-rich domain"/>
    <property type="match status" value="1"/>
</dbReference>
<organism evidence="5 6">
    <name type="scientific">Lactarius akahatsu</name>
    <dbReference type="NCBI Taxonomy" id="416441"/>
    <lineage>
        <taxon>Eukaryota</taxon>
        <taxon>Fungi</taxon>
        <taxon>Dikarya</taxon>
        <taxon>Basidiomycota</taxon>
        <taxon>Agaricomycotina</taxon>
        <taxon>Agaricomycetes</taxon>
        <taxon>Russulales</taxon>
        <taxon>Russulaceae</taxon>
        <taxon>Lactarius</taxon>
    </lineage>
</organism>
<reference evidence="5" key="1">
    <citation type="submission" date="2022-01" db="EMBL/GenBank/DDBJ databases">
        <title>Comparative genomics reveals a dynamic genome evolution in the ectomycorrhizal milk-cap (Lactarius) mushrooms.</title>
        <authorList>
            <consortium name="DOE Joint Genome Institute"/>
            <person name="Lebreton A."/>
            <person name="Tang N."/>
            <person name="Kuo A."/>
            <person name="LaButti K."/>
            <person name="Drula E."/>
            <person name="Barry K."/>
            <person name="Clum A."/>
            <person name="Lipzen A."/>
            <person name="Mousain D."/>
            <person name="Ng V."/>
            <person name="Wang R."/>
            <person name="Wang X."/>
            <person name="Dai Y."/>
            <person name="Henrissat B."/>
            <person name="Grigoriev I.V."/>
            <person name="Guerin-Laguette A."/>
            <person name="Yu F."/>
            <person name="Martin F.M."/>
        </authorList>
    </citation>
    <scope>NUCLEOTIDE SEQUENCE</scope>
    <source>
        <strain evidence="5">QP</strain>
    </source>
</reference>
<dbReference type="InterPro" id="IPR046349">
    <property type="entry name" value="C1-like_sf"/>
</dbReference>
<evidence type="ECO:0000313" key="5">
    <source>
        <dbReference type="EMBL" id="KAH9001155.1"/>
    </source>
</evidence>
<dbReference type="InterPro" id="IPR002219">
    <property type="entry name" value="PKC_DAG/PE"/>
</dbReference>